<keyword evidence="3" id="KW-0227">DNA damage</keyword>
<dbReference type="PROSITE" id="PS00486">
    <property type="entry name" value="DNA_MISMATCH_REPAIR_2"/>
    <property type="match status" value="1"/>
</dbReference>
<evidence type="ECO:0000256" key="6">
    <source>
        <dbReference type="ARBA" id="ARBA00023204"/>
    </source>
</evidence>
<dbReference type="GO" id="GO:0030983">
    <property type="term" value="F:mismatched DNA binding"/>
    <property type="evidence" value="ECO:0007669"/>
    <property type="project" value="InterPro"/>
</dbReference>
<dbReference type="PANTHER" id="PTHR11361:SF34">
    <property type="entry name" value="DNA MISMATCH REPAIR PROTEIN MSH1, MITOCHONDRIAL"/>
    <property type="match status" value="1"/>
</dbReference>
<keyword evidence="4" id="KW-0067">ATP-binding</keyword>
<dbReference type="Pfam" id="PF05192">
    <property type="entry name" value="MutS_III"/>
    <property type="match status" value="1"/>
</dbReference>
<evidence type="ECO:0000313" key="8">
    <source>
        <dbReference type="EMBL" id="ABF69703.1"/>
    </source>
</evidence>
<dbReference type="Gene3D" id="1.10.30.50">
    <property type="match status" value="1"/>
</dbReference>
<sequence>MSQVPVQYFNLMEENYSKYGLSVIQLIQIGKFYELWHEPDVPSIQQAYSQADLLVEPSIRSRPLRRLTNIEQVASLLDMRIISPGKRSLLQMGFPIYSLTTHLSTLLNKGWTVVVIDELVTGKSGPKQRAVSQVYSPSCNLSQNLEDCSELSYVISIYIPIDRKSGDIKDNLLGITLFSAMNGHSIMFPVYWVDRDKVARLLISYRIKEVIVWADSQEVRGAGADSRILNKIYGLLIGWNLFPSEPNAKIEVMGETLTGITTGLSDLSCYLSYRYENDNKEWLLLHIYLDINEEWFNKNYQEYTLSKIFQSIWTEDVNQVNLISLLGILQFIKDRNPNFIKNLQLPECYDSVVSPLNLILCNRAEYQLDLLPKRGKLGGLLNLVDYCFTAMGKRLLKFRLLNPVTDYSELNLRYEEISTFKQLLDKQIFDNSELKQIKDLSSLHRQWAICASSDTTLPPKKLNQIYHSYLSANKLIGSLLRYAPQLPLSVGPQLENCRVQLESLIEEIDRFFQVDNLLGNFKDILQPTDNLTNLFAQQQTLKAQLTEWAEQTSNIVFQDTISIKVEYFSKEGYAFSILSKKLAKLEHYFTTAVTTSNTSIIILGKRGNHHIITNTTLLKVSVELSLLEEQIDIYVKQTYNRELKRLYFNYSELFLPLENMISRLDVALSGAIVSIKFNYTRPDIIRTNSTDQSPKGLIEATNLRHPLIEQLNTQEECVAHDISLEDKGMLIFSVNGAGKSTLLRAIGVNVILAQAGMYVAADSFKLRPYHYLITRILGGDDLHKGQGTFEVEMRDLSTILKLANYNSLILGDEICHGTEVSSGVAILAATIERLTAAQTSFVLSTHLHQVCSLLAAPVRCYHLSVIQRKDLGLIYERKLKPGPGPPQYGIEVMGHIINDREFYSSALKYRKLINWKSSSLQPRSESKSNSLTVFRPSKYNTQVFIDSCEICGAPAEAIHHIKPKRLCSRNLNRRSNLVPVCSSCHLDIHRNKISILGWKRTPVHKKLYWVYLNESLDSGTE</sequence>
<dbReference type="GO" id="GO:0006298">
    <property type="term" value="P:mismatch repair"/>
    <property type="evidence" value="ECO:0007669"/>
    <property type="project" value="InterPro"/>
</dbReference>
<evidence type="ECO:0000256" key="4">
    <source>
        <dbReference type="ARBA" id="ARBA00022840"/>
    </source>
</evidence>
<protein>
    <submittedName>
        <fullName evidence="8">DNA mismatch repair protein mutS</fullName>
    </submittedName>
</protein>
<dbReference type="SMART" id="SM00534">
    <property type="entry name" value="MUTSac"/>
    <property type="match status" value="1"/>
</dbReference>
<dbReference type="GO" id="GO:0005524">
    <property type="term" value="F:ATP binding"/>
    <property type="evidence" value="ECO:0007669"/>
    <property type="project" value="UniProtKB-KW"/>
</dbReference>
<dbReference type="Gene3D" id="3.40.1170.10">
    <property type="entry name" value="DNA repair protein MutS, domain I"/>
    <property type="match status" value="1"/>
</dbReference>
<dbReference type="InterPro" id="IPR003615">
    <property type="entry name" value="HNH_nuc"/>
</dbReference>
<dbReference type="EMBL" id="DQ640649">
    <property type="protein sequence ID" value="ABF69703.1"/>
    <property type="molecule type" value="Genomic_DNA"/>
</dbReference>
<dbReference type="GO" id="GO:0005634">
    <property type="term" value="C:nucleus"/>
    <property type="evidence" value="ECO:0007669"/>
    <property type="project" value="TreeGrafter"/>
</dbReference>
<dbReference type="GO" id="GO:0140664">
    <property type="term" value="F:ATP-dependent DNA damage sensor activity"/>
    <property type="evidence" value="ECO:0007669"/>
    <property type="project" value="InterPro"/>
</dbReference>
<dbReference type="GO" id="GO:0004519">
    <property type="term" value="F:endonuclease activity"/>
    <property type="evidence" value="ECO:0007669"/>
    <property type="project" value="InterPro"/>
</dbReference>
<dbReference type="GO" id="GO:0005739">
    <property type="term" value="C:mitochondrion"/>
    <property type="evidence" value="ECO:0007669"/>
    <property type="project" value="TreeGrafter"/>
</dbReference>
<dbReference type="InterPro" id="IPR007696">
    <property type="entry name" value="DNA_mismatch_repair_MutS_core"/>
</dbReference>
<keyword evidence="5" id="KW-0238">DNA-binding</keyword>
<dbReference type="SMART" id="SM00533">
    <property type="entry name" value="MUTSd"/>
    <property type="match status" value="1"/>
</dbReference>
<dbReference type="InterPro" id="IPR036187">
    <property type="entry name" value="DNA_mismatch_repair_MutS_sf"/>
</dbReference>
<dbReference type="PANTHER" id="PTHR11361">
    <property type="entry name" value="DNA MISMATCH REPAIR PROTEIN MUTS FAMILY MEMBER"/>
    <property type="match status" value="1"/>
</dbReference>
<evidence type="ECO:0000256" key="3">
    <source>
        <dbReference type="ARBA" id="ARBA00022763"/>
    </source>
</evidence>
<evidence type="ECO:0000256" key="2">
    <source>
        <dbReference type="ARBA" id="ARBA00022741"/>
    </source>
</evidence>
<proteinExistence type="inferred from homology"/>
<dbReference type="SUPFAM" id="SSF48334">
    <property type="entry name" value="DNA repair protein MutS, domain III"/>
    <property type="match status" value="1"/>
</dbReference>
<dbReference type="InterPro" id="IPR027417">
    <property type="entry name" value="P-loop_NTPase"/>
</dbReference>
<organism evidence="8">
    <name type="scientific">Briareum asbestinum</name>
    <name type="common">deadman's fingers</name>
    <dbReference type="NCBI Taxonomy" id="86543"/>
    <lineage>
        <taxon>Eukaryota</taxon>
        <taxon>Metazoa</taxon>
        <taxon>Cnidaria</taxon>
        <taxon>Anthozoa</taxon>
        <taxon>Octocorallia</taxon>
        <taxon>Scleralcyonacea</taxon>
        <taxon>Briareidae</taxon>
        <taxon>Briareum</taxon>
    </lineage>
</organism>
<dbReference type="InterPro" id="IPR002711">
    <property type="entry name" value="HNH"/>
</dbReference>
<keyword evidence="6" id="KW-0234">DNA repair</keyword>
<evidence type="ECO:0000259" key="7">
    <source>
        <dbReference type="PROSITE" id="PS00486"/>
    </source>
</evidence>
<dbReference type="CTD" id="13435774"/>
<evidence type="ECO:0000256" key="5">
    <source>
        <dbReference type="ARBA" id="ARBA00023125"/>
    </source>
</evidence>
<dbReference type="InterPro" id="IPR045076">
    <property type="entry name" value="MutS"/>
</dbReference>
<dbReference type="RefSeq" id="YP_626512.1">
    <property type="nucleotide sequence ID" value="NC_008073.1"/>
</dbReference>
<dbReference type="SUPFAM" id="SSF55271">
    <property type="entry name" value="DNA repair protein MutS, domain I"/>
    <property type="match status" value="1"/>
</dbReference>
<dbReference type="GeneID" id="4097543"/>
<dbReference type="InterPro" id="IPR000432">
    <property type="entry name" value="DNA_mismatch_repair_MutS_C"/>
</dbReference>
<dbReference type="SUPFAM" id="SSF52540">
    <property type="entry name" value="P-loop containing nucleoside triphosphate hydrolases"/>
    <property type="match status" value="1"/>
</dbReference>
<gene>
    <name evidence="8" type="primary">mutS</name>
</gene>
<dbReference type="InterPro" id="IPR016151">
    <property type="entry name" value="DNA_mismatch_repair_MutS_N"/>
</dbReference>
<dbReference type="CDD" id="cd00085">
    <property type="entry name" value="HNHc"/>
    <property type="match status" value="1"/>
</dbReference>
<dbReference type="Pfam" id="PF01844">
    <property type="entry name" value="HNH"/>
    <property type="match status" value="1"/>
</dbReference>
<dbReference type="Gene3D" id="3.40.50.300">
    <property type="entry name" value="P-loop containing nucleotide triphosphate hydrolases"/>
    <property type="match status" value="1"/>
</dbReference>
<dbReference type="GO" id="GO:0008270">
    <property type="term" value="F:zinc ion binding"/>
    <property type="evidence" value="ECO:0007669"/>
    <property type="project" value="InterPro"/>
</dbReference>
<accession>Q197H7</accession>
<keyword evidence="2" id="KW-0547">Nucleotide-binding</keyword>
<keyword evidence="8" id="KW-0496">Mitochondrion</keyword>
<geneLocation type="mitochondrion" evidence="8"/>
<reference evidence="8" key="1">
    <citation type="journal article" date="2006" name="Proc. Natl. Acad. Sci. U.S.A.">
        <title>Naked corals: skeleton loss in Scleractinia.</title>
        <authorList>
            <person name="Medina M."/>
            <person name="Collins A.G."/>
            <person name="Takaoka T.L."/>
            <person name="Kuehl J.V."/>
            <person name="Boore J.L."/>
        </authorList>
    </citation>
    <scope>NUCLEOTIDE SEQUENCE</scope>
</reference>
<evidence type="ECO:0000256" key="1">
    <source>
        <dbReference type="ARBA" id="ARBA00006271"/>
    </source>
</evidence>
<dbReference type="AlphaFoldDB" id="Q197H7"/>
<dbReference type="Gene3D" id="1.10.1420.10">
    <property type="match status" value="2"/>
</dbReference>
<dbReference type="SMART" id="SM00507">
    <property type="entry name" value="HNHc"/>
    <property type="match status" value="1"/>
</dbReference>
<comment type="similarity">
    <text evidence="1">Belongs to the DNA mismatch repair MutS family.</text>
</comment>
<name>Q197H7_9CNID</name>
<dbReference type="GO" id="GO:0043504">
    <property type="term" value="P:mitochondrial DNA repair"/>
    <property type="evidence" value="ECO:0007669"/>
    <property type="project" value="TreeGrafter"/>
</dbReference>
<feature type="domain" description="DNA mismatch repair proteins mutS family" evidence="7">
    <location>
        <begin position="807"/>
        <end position="823"/>
    </location>
</feature>
<dbReference type="Pfam" id="PF00488">
    <property type="entry name" value="MutS_V"/>
    <property type="match status" value="1"/>
</dbReference>